<feature type="non-terminal residue" evidence="1">
    <location>
        <position position="1"/>
    </location>
</feature>
<feature type="non-terminal residue" evidence="1">
    <location>
        <position position="45"/>
    </location>
</feature>
<reference evidence="1" key="1">
    <citation type="submission" date="2021-06" db="EMBL/GenBank/DDBJ databases">
        <authorList>
            <person name="Hodson N. C."/>
            <person name="Mongue J. A."/>
            <person name="Jaron S. K."/>
        </authorList>
    </citation>
    <scope>NUCLEOTIDE SEQUENCE</scope>
</reference>
<protein>
    <submittedName>
        <fullName evidence="1">Uncharacterized protein</fullName>
    </submittedName>
</protein>
<evidence type="ECO:0000313" key="1">
    <source>
        <dbReference type="EMBL" id="CAG7723114.1"/>
    </source>
</evidence>
<proteinExistence type="predicted"/>
<name>A0A8J2KBX9_9HEXA</name>
<evidence type="ECO:0000313" key="2">
    <source>
        <dbReference type="Proteomes" id="UP000708208"/>
    </source>
</evidence>
<accession>A0A8J2KBX9</accession>
<keyword evidence="2" id="KW-1185">Reference proteome</keyword>
<sequence length="45" mass="5044">PPKPNTVKSQKLGRGFLVTHFLQSNLTGSEYGNLLKRQNASESYH</sequence>
<gene>
    <name evidence="1" type="ORF">AFUS01_LOCUS12218</name>
</gene>
<dbReference type="AlphaFoldDB" id="A0A8J2KBX9"/>
<comment type="caution">
    <text evidence="1">The sequence shown here is derived from an EMBL/GenBank/DDBJ whole genome shotgun (WGS) entry which is preliminary data.</text>
</comment>
<organism evidence="1 2">
    <name type="scientific">Allacma fusca</name>
    <dbReference type="NCBI Taxonomy" id="39272"/>
    <lineage>
        <taxon>Eukaryota</taxon>
        <taxon>Metazoa</taxon>
        <taxon>Ecdysozoa</taxon>
        <taxon>Arthropoda</taxon>
        <taxon>Hexapoda</taxon>
        <taxon>Collembola</taxon>
        <taxon>Symphypleona</taxon>
        <taxon>Sminthuridae</taxon>
        <taxon>Allacma</taxon>
    </lineage>
</organism>
<dbReference type="Proteomes" id="UP000708208">
    <property type="component" value="Unassembled WGS sequence"/>
</dbReference>
<dbReference type="EMBL" id="CAJVCH010095718">
    <property type="protein sequence ID" value="CAG7723114.1"/>
    <property type="molecule type" value="Genomic_DNA"/>
</dbReference>